<evidence type="ECO:0000256" key="9">
    <source>
        <dbReference type="ARBA" id="ARBA00023303"/>
    </source>
</evidence>
<feature type="transmembrane region" description="Helical" evidence="12">
    <location>
        <begin position="33"/>
        <end position="55"/>
    </location>
</feature>
<evidence type="ECO:0000313" key="13">
    <source>
        <dbReference type="EMBL" id="MBA5777941.1"/>
    </source>
</evidence>
<proteinExistence type="inferred from homology"/>
<feature type="binding site" evidence="12">
    <location>
        <position position="78"/>
    </location>
    <ligand>
        <name>Na(+)</name>
        <dbReference type="ChEBI" id="CHEBI:29101"/>
        <note>structural</note>
    </ligand>
</feature>
<feature type="transmembrane region" description="Helical" evidence="12">
    <location>
        <begin position="67"/>
        <end position="88"/>
    </location>
</feature>
<comment type="activity regulation">
    <text evidence="12">Na(+) is not transported, but it plays an essential structural role and its presence is essential for fluoride channel function.</text>
</comment>
<evidence type="ECO:0000256" key="1">
    <source>
        <dbReference type="ARBA" id="ARBA00004651"/>
    </source>
</evidence>
<protein>
    <recommendedName>
        <fullName evidence="12">Fluoride-specific ion channel FluC</fullName>
    </recommendedName>
</protein>
<keyword evidence="5 12" id="KW-1133">Transmembrane helix</keyword>
<keyword evidence="8 12" id="KW-0472">Membrane</keyword>
<evidence type="ECO:0000256" key="10">
    <source>
        <dbReference type="ARBA" id="ARBA00035120"/>
    </source>
</evidence>
<sequence length="126" mass="13144">MQHLLLVMLGGGIGAGLRHLVGMVSLKLLGPGYPYATLTVNLVGSFAMGVFIGWLAARSSGDQAVRYFFATGVLGGFTTFSAFSLDFATLWERGQQSLAISYAGLSVAGALLAIFAGLSVVRLFGH</sequence>
<dbReference type="PANTHER" id="PTHR28259:SF1">
    <property type="entry name" value="FLUORIDE EXPORT PROTEIN 1-RELATED"/>
    <property type="match status" value="1"/>
</dbReference>
<keyword evidence="6 12" id="KW-0915">Sodium</keyword>
<dbReference type="RefSeq" id="WP_182165860.1">
    <property type="nucleotide sequence ID" value="NZ_JACFXV010000054.1"/>
</dbReference>
<evidence type="ECO:0000313" key="14">
    <source>
        <dbReference type="Proteomes" id="UP000541109"/>
    </source>
</evidence>
<dbReference type="NCBIfam" id="TIGR00494">
    <property type="entry name" value="crcB"/>
    <property type="match status" value="1"/>
</dbReference>
<reference evidence="13 14" key="1">
    <citation type="submission" date="2020-07" db="EMBL/GenBank/DDBJ databases">
        <title>Stappia sp., F7233, whole genome shotgun sequencing project.</title>
        <authorList>
            <person name="Jiang S."/>
            <person name="Liu Z.W."/>
            <person name="Du Z.J."/>
        </authorList>
    </citation>
    <scope>NUCLEOTIDE SEQUENCE [LARGE SCALE GENOMIC DNA]</scope>
    <source>
        <strain evidence="13 14">F7233</strain>
    </source>
</reference>
<evidence type="ECO:0000256" key="5">
    <source>
        <dbReference type="ARBA" id="ARBA00022989"/>
    </source>
</evidence>
<keyword evidence="9 12" id="KW-0407">Ion channel</keyword>
<evidence type="ECO:0000256" key="7">
    <source>
        <dbReference type="ARBA" id="ARBA00023065"/>
    </source>
</evidence>
<evidence type="ECO:0000256" key="3">
    <source>
        <dbReference type="ARBA" id="ARBA00022519"/>
    </source>
</evidence>
<evidence type="ECO:0000256" key="12">
    <source>
        <dbReference type="HAMAP-Rule" id="MF_00454"/>
    </source>
</evidence>
<dbReference type="PANTHER" id="PTHR28259">
    <property type="entry name" value="FLUORIDE EXPORT PROTEIN 1-RELATED"/>
    <property type="match status" value="1"/>
</dbReference>
<comment type="catalytic activity">
    <reaction evidence="11">
        <text>fluoride(in) = fluoride(out)</text>
        <dbReference type="Rhea" id="RHEA:76159"/>
        <dbReference type="ChEBI" id="CHEBI:17051"/>
    </reaction>
    <physiologicalReaction direction="left-to-right" evidence="11">
        <dbReference type="Rhea" id="RHEA:76160"/>
    </physiologicalReaction>
</comment>
<dbReference type="EMBL" id="JACFXV010000054">
    <property type="protein sequence ID" value="MBA5777941.1"/>
    <property type="molecule type" value="Genomic_DNA"/>
</dbReference>
<comment type="subcellular location">
    <subcellularLocation>
        <location evidence="1 12">Cell membrane</location>
        <topology evidence="1 12">Multi-pass membrane protein</topology>
    </subcellularLocation>
</comment>
<comment type="function">
    <text evidence="12">Fluoride-specific ion channel. Important for reducing fluoride concentration in the cell, thus reducing its toxicity.</text>
</comment>
<comment type="caution">
    <text evidence="13">The sequence shown here is derived from an EMBL/GenBank/DDBJ whole genome shotgun (WGS) entry which is preliminary data.</text>
</comment>
<feature type="transmembrane region" description="Helical" evidence="12">
    <location>
        <begin position="100"/>
        <end position="124"/>
    </location>
</feature>
<keyword evidence="3" id="KW-0997">Cell inner membrane</keyword>
<keyword evidence="12" id="KW-0813">Transport</keyword>
<dbReference type="InterPro" id="IPR003691">
    <property type="entry name" value="FluC"/>
</dbReference>
<keyword evidence="14" id="KW-1185">Reference proteome</keyword>
<evidence type="ECO:0000256" key="6">
    <source>
        <dbReference type="ARBA" id="ARBA00023053"/>
    </source>
</evidence>
<keyword evidence="2 12" id="KW-1003">Cell membrane</keyword>
<dbReference type="NCBIfam" id="NF010791">
    <property type="entry name" value="PRK14195.1"/>
    <property type="match status" value="1"/>
</dbReference>
<gene>
    <name evidence="12 13" type="primary">crcB</name>
    <name evidence="12" type="synonym">fluC</name>
    <name evidence="13" type="ORF">H2509_12485</name>
</gene>
<name>A0A839AEF2_9HYPH</name>
<dbReference type="GO" id="GO:0046872">
    <property type="term" value="F:metal ion binding"/>
    <property type="evidence" value="ECO:0007669"/>
    <property type="project" value="UniProtKB-KW"/>
</dbReference>
<dbReference type="HAMAP" id="MF_00454">
    <property type="entry name" value="FluC"/>
    <property type="match status" value="1"/>
</dbReference>
<feature type="binding site" evidence="12">
    <location>
        <position position="75"/>
    </location>
    <ligand>
        <name>Na(+)</name>
        <dbReference type="ChEBI" id="CHEBI:29101"/>
        <note>structural</note>
    </ligand>
</feature>
<evidence type="ECO:0000256" key="8">
    <source>
        <dbReference type="ARBA" id="ARBA00023136"/>
    </source>
</evidence>
<evidence type="ECO:0000256" key="2">
    <source>
        <dbReference type="ARBA" id="ARBA00022475"/>
    </source>
</evidence>
<keyword evidence="12" id="KW-0479">Metal-binding</keyword>
<dbReference type="Pfam" id="PF02537">
    <property type="entry name" value="CRCB"/>
    <property type="match status" value="1"/>
</dbReference>
<evidence type="ECO:0000256" key="11">
    <source>
        <dbReference type="ARBA" id="ARBA00035585"/>
    </source>
</evidence>
<dbReference type="GO" id="GO:0005886">
    <property type="term" value="C:plasma membrane"/>
    <property type="evidence" value="ECO:0007669"/>
    <property type="project" value="UniProtKB-SubCell"/>
</dbReference>
<dbReference type="AlphaFoldDB" id="A0A839AEF2"/>
<dbReference type="Proteomes" id="UP000541109">
    <property type="component" value="Unassembled WGS sequence"/>
</dbReference>
<comment type="similarity">
    <text evidence="10 12">Belongs to the fluoride channel Fluc/FEX (TC 1.A.43) family.</text>
</comment>
<evidence type="ECO:0000256" key="4">
    <source>
        <dbReference type="ARBA" id="ARBA00022692"/>
    </source>
</evidence>
<keyword evidence="4 12" id="KW-0812">Transmembrane</keyword>
<keyword evidence="7 12" id="KW-0406">Ion transport</keyword>
<dbReference type="GO" id="GO:0062054">
    <property type="term" value="F:fluoride channel activity"/>
    <property type="evidence" value="ECO:0007669"/>
    <property type="project" value="UniProtKB-UniRule"/>
</dbReference>
<accession>A0A839AEF2</accession>
<dbReference type="GO" id="GO:0140114">
    <property type="term" value="P:cellular detoxification of fluoride"/>
    <property type="evidence" value="ECO:0007669"/>
    <property type="project" value="UniProtKB-UniRule"/>
</dbReference>
<organism evidence="13 14">
    <name type="scientific">Stappia albiluteola</name>
    <dbReference type="NCBI Taxonomy" id="2758565"/>
    <lineage>
        <taxon>Bacteria</taxon>
        <taxon>Pseudomonadati</taxon>
        <taxon>Pseudomonadota</taxon>
        <taxon>Alphaproteobacteria</taxon>
        <taxon>Hyphomicrobiales</taxon>
        <taxon>Stappiaceae</taxon>
        <taxon>Stappia</taxon>
    </lineage>
</organism>